<dbReference type="Proteomes" id="UP000288716">
    <property type="component" value="Unassembled WGS sequence"/>
</dbReference>
<keyword evidence="2" id="KW-1185">Reference proteome</keyword>
<gene>
    <name evidence="1" type="ORF">B4U80_13629</name>
</gene>
<dbReference type="CDD" id="cd21450">
    <property type="entry name" value="DLC-like_DYNLL1-like"/>
    <property type="match status" value="1"/>
</dbReference>
<evidence type="ECO:0000313" key="1">
    <source>
        <dbReference type="EMBL" id="RWS30235.1"/>
    </source>
</evidence>
<dbReference type="InterPro" id="IPR037177">
    <property type="entry name" value="DLC_sf"/>
</dbReference>
<comment type="caution">
    <text evidence="1">The sequence shown here is derived from an EMBL/GenBank/DDBJ whole genome shotgun (WGS) entry which is preliminary data.</text>
</comment>
<reference evidence="1 2" key="1">
    <citation type="journal article" date="2018" name="Gigascience">
        <title>Genomes of trombidid mites reveal novel predicted allergens and laterally-transferred genes associated with secondary metabolism.</title>
        <authorList>
            <person name="Dong X."/>
            <person name="Chaisiri K."/>
            <person name="Xia D."/>
            <person name="Armstrong S.D."/>
            <person name="Fang Y."/>
            <person name="Donnelly M.J."/>
            <person name="Kadowaki T."/>
            <person name="McGarry J.W."/>
            <person name="Darby A.C."/>
            <person name="Makepeace B.L."/>
        </authorList>
    </citation>
    <scope>NUCLEOTIDE SEQUENCE [LARGE SCALE GENOMIC DNA]</scope>
    <source>
        <strain evidence="1">UoL-UT</strain>
    </source>
</reference>
<dbReference type="VEuPathDB" id="VectorBase:LDEU001806"/>
<name>A0A443SRZ7_9ACAR</name>
<proteinExistence type="predicted"/>
<dbReference type="GO" id="GO:0007017">
    <property type="term" value="P:microtubule-based process"/>
    <property type="evidence" value="ECO:0007669"/>
    <property type="project" value="InterPro"/>
</dbReference>
<dbReference type="PANTHER" id="PTHR11886">
    <property type="entry name" value="DYNEIN LIGHT CHAIN"/>
    <property type="match status" value="1"/>
</dbReference>
<evidence type="ECO:0000313" key="2">
    <source>
        <dbReference type="Proteomes" id="UP000288716"/>
    </source>
</evidence>
<sequence>MTENTLLKYNDIETALDHVSEAWGKQHPGSWFCIRVGKSILKSKLARESEQYVFMKIPPIDVYLFKLYDSSSGHTAQTETEMIEASRLEVDLPEQIYQNNLPEDQKNEAFFALKWGIQNNNNFGEIEETVKGTMESKFGGEWRCFVMCRESKVSSTTGAGIIDIRKQSISSIEPLIYFGIGKLKCLIYKPAKAKENGEDQYDKISYKMYDVIKEARRNIHHVEVNQTEMSEARQDEAIYMVKQAIKIYDTYEGMSRYCRDYMDSKHGKPWECMIGTDGQFWTYFWYQRPFIINFKIDRIRVLIIKQFGNGVNYG</sequence>
<organism evidence="1 2">
    <name type="scientific">Leptotrombidium deliense</name>
    <dbReference type="NCBI Taxonomy" id="299467"/>
    <lineage>
        <taxon>Eukaryota</taxon>
        <taxon>Metazoa</taxon>
        <taxon>Ecdysozoa</taxon>
        <taxon>Arthropoda</taxon>
        <taxon>Chelicerata</taxon>
        <taxon>Arachnida</taxon>
        <taxon>Acari</taxon>
        <taxon>Acariformes</taxon>
        <taxon>Trombidiformes</taxon>
        <taxon>Prostigmata</taxon>
        <taxon>Anystina</taxon>
        <taxon>Parasitengona</taxon>
        <taxon>Trombiculoidea</taxon>
        <taxon>Trombiculidae</taxon>
        <taxon>Leptotrombidium</taxon>
    </lineage>
</organism>
<dbReference type="Gene3D" id="3.30.740.10">
    <property type="entry name" value="Protein Inhibitor Of Neuronal Nitric Oxide Synthase"/>
    <property type="match status" value="2"/>
</dbReference>
<dbReference type="EMBL" id="NCKV01000584">
    <property type="protein sequence ID" value="RWS30235.1"/>
    <property type="molecule type" value="Genomic_DNA"/>
</dbReference>
<dbReference type="Pfam" id="PF01221">
    <property type="entry name" value="Dynein_light"/>
    <property type="match status" value="1"/>
</dbReference>
<dbReference type="GO" id="GO:0005868">
    <property type="term" value="C:cytoplasmic dynein complex"/>
    <property type="evidence" value="ECO:0007669"/>
    <property type="project" value="TreeGrafter"/>
</dbReference>
<protein>
    <submittedName>
        <fullName evidence="1">Uncharacterized protein</fullName>
    </submittedName>
</protein>
<dbReference type="SUPFAM" id="SSF54648">
    <property type="entry name" value="DLC"/>
    <property type="match status" value="1"/>
</dbReference>
<dbReference type="OrthoDB" id="6536934at2759"/>
<dbReference type="SMART" id="SM01375">
    <property type="entry name" value="Dynein_light"/>
    <property type="match status" value="1"/>
</dbReference>
<dbReference type="AlphaFoldDB" id="A0A443SRZ7"/>
<dbReference type="GO" id="GO:0045505">
    <property type="term" value="F:dynein intermediate chain binding"/>
    <property type="evidence" value="ECO:0007669"/>
    <property type="project" value="TreeGrafter"/>
</dbReference>
<accession>A0A443SRZ7</accession>
<dbReference type="InterPro" id="IPR001372">
    <property type="entry name" value="Dynein_light_chain_typ-1/2"/>
</dbReference>
<dbReference type="PANTHER" id="PTHR11886:SF35">
    <property type="entry name" value="DYNEIN LIGHT CHAIN"/>
    <property type="match status" value="1"/>
</dbReference>